<evidence type="ECO:0000256" key="5">
    <source>
        <dbReference type="ARBA" id="ARBA00022989"/>
    </source>
</evidence>
<feature type="transmembrane region" description="Helical" evidence="7">
    <location>
        <begin position="172"/>
        <end position="191"/>
    </location>
</feature>
<dbReference type="RefSeq" id="WP_129725546.1">
    <property type="nucleotide sequence ID" value="NZ_LR215036.1"/>
</dbReference>
<dbReference type="Pfam" id="PF02417">
    <property type="entry name" value="Chromate_transp"/>
    <property type="match status" value="1"/>
</dbReference>
<dbReference type="KEGG" id="mcit:NCTC10181_00600"/>
<proteinExistence type="inferred from homology"/>
<feature type="transmembrane region" description="Helical" evidence="7">
    <location>
        <begin position="83"/>
        <end position="110"/>
    </location>
</feature>
<evidence type="ECO:0000256" key="4">
    <source>
        <dbReference type="ARBA" id="ARBA00022692"/>
    </source>
</evidence>
<comment type="similarity">
    <text evidence="2">Belongs to the chromate ion transporter (CHR) (TC 2.A.51) family.</text>
</comment>
<reference evidence="8 9" key="1">
    <citation type="submission" date="2019-01" db="EMBL/GenBank/DDBJ databases">
        <authorList>
            <consortium name="Pathogen Informatics"/>
        </authorList>
    </citation>
    <scope>NUCLEOTIDE SEQUENCE [LARGE SCALE GENOMIC DNA]</scope>
    <source>
        <strain evidence="8 9">NCTC10181</strain>
    </source>
</reference>
<dbReference type="EMBL" id="LR215036">
    <property type="protein sequence ID" value="VEU74740.1"/>
    <property type="molecule type" value="Genomic_DNA"/>
</dbReference>
<organism evidence="8 9">
    <name type="scientific">Mycoplasmopsis citelli</name>
    <dbReference type="NCBI Taxonomy" id="171281"/>
    <lineage>
        <taxon>Bacteria</taxon>
        <taxon>Bacillati</taxon>
        <taxon>Mycoplasmatota</taxon>
        <taxon>Mycoplasmoidales</taxon>
        <taxon>Metamycoplasmataceae</taxon>
        <taxon>Mycoplasmopsis</taxon>
    </lineage>
</organism>
<dbReference type="InterPro" id="IPR003370">
    <property type="entry name" value="Chromate_transpt"/>
</dbReference>
<dbReference type="AlphaFoldDB" id="A0A449B2B8"/>
<comment type="subcellular location">
    <subcellularLocation>
        <location evidence="1">Cell membrane</location>
        <topology evidence="1">Multi-pass membrane protein</topology>
    </subcellularLocation>
</comment>
<dbReference type="Proteomes" id="UP000290985">
    <property type="component" value="Chromosome"/>
</dbReference>
<keyword evidence="3" id="KW-1003">Cell membrane</keyword>
<sequence length="204" mass="23395">MNLKTQKIKPPIWKLVLFILKITFLGFGGGNAMLPIIKSEAVEKKGWLTNEEFDEMVVISNMLPGPSTTQCLSYVVRKFYNIWITYLLILIGALPHILFAFGFWILFAYIPEQYTYVIGICALMPVIAGVILIAWRYIKKSQQTLKLPVWLTIAIISTAYCLFVPFPYNLPIFTFGVLFIATFVYSLIVYFTNKKINKTKGEQK</sequence>
<dbReference type="OrthoDB" id="9788907at2"/>
<protein>
    <submittedName>
        <fullName evidence="8">Chromate transporter</fullName>
    </submittedName>
</protein>
<name>A0A449B2B8_9BACT</name>
<gene>
    <name evidence="8" type="primary">chrA</name>
    <name evidence="8" type="ORF">NCTC10181_00600</name>
</gene>
<evidence type="ECO:0000313" key="9">
    <source>
        <dbReference type="Proteomes" id="UP000290985"/>
    </source>
</evidence>
<evidence type="ECO:0000256" key="2">
    <source>
        <dbReference type="ARBA" id="ARBA00005262"/>
    </source>
</evidence>
<evidence type="ECO:0000256" key="1">
    <source>
        <dbReference type="ARBA" id="ARBA00004651"/>
    </source>
</evidence>
<keyword evidence="4 7" id="KW-0812">Transmembrane</keyword>
<evidence type="ECO:0000256" key="6">
    <source>
        <dbReference type="ARBA" id="ARBA00023136"/>
    </source>
</evidence>
<evidence type="ECO:0000256" key="3">
    <source>
        <dbReference type="ARBA" id="ARBA00022475"/>
    </source>
</evidence>
<dbReference type="GO" id="GO:0015109">
    <property type="term" value="F:chromate transmembrane transporter activity"/>
    <property type="evidence" value="ECO:0007669"/>
    <property type="project" value="InterPro"/>
</dbReference>
<keyword evidence="9" id="KW-1185">Reference proteome</keyword>
<evidence type="ECO:0000313" key="8">
    <source>
        <dbReference type="EMBL" id="VEU74740.1"/>
    </source>
</evidence>
<accession>A0A449B2B8</accession>
<feature type="transmembrane region" description="Helical" evidence="7">
    <location>
        <begin position="147"/>
        <end position="166"/>
    </location>
</feature>
<dbReference type="InterPro" id="IPR052518">
    <property type="entry name" value="CHR_Transporter"/>
</dbReference>
<dbReference type="GO" id="GO:0005886">
    <property type="term" value="C:plasma membrane"/>
    <property type="evidence" value="ECO:0007669"/>
    <property type="project" value="UniProtKB-SubCell"/>
</dbReference>
<feature type="transmembrane region" description="Helical" evidence="7">
    <location>
        <begin position="116"/>
        <end position="135"/>
    </location>
</feature>
<dbReference type="PANTHER" id="PTHR43663">
    <property type="entry name" value="CHROMATE TRANSPORT PROTEIN-RELATED"/>
    <property type="match status" value="1"/>
</dbReference>
<evidence type="ECO:0000256" key="7">
    <source>
        <dbReference type="SAM" id="Phobius"/>
    </source>
</evidence>
<feature type="transmembrane region" description="Helical" evidence="7">
    <location>
        <begin position="12"/>
        <end position="37"/>
    </location>
</feature>
<keyword evidence="5 7" id="KW-1133">Transmembrane helix</keyword>
<dbReference type="PANTHER" id="PTHR43663:SF1">
    <property type="entry name" value="CHROMATE TRANSPORTER"/>
    <property type="match status" value="1"/>
</dbReference>
<keyword evidence="6 7" id="KW-0472">Membrane</keyword>